<dbReference type="GO" id="GO:0005737">
    <property type="term" value="C:cytoplasm"/>
    <property type="evidence" value="ECO:0007669"/>
    <property type="project" value="TreeGrafter"/>
</dbReference>
<proteinExistence type="predicted"/>
<dbReference type="PRINTS" id="PR00625">
    <property type="entry name" value="JDOMAIN"/>
</dbReference>
<protein>
    <submittedName>
        <fullName evidence="3">DnaJ-class molecular chaperone with C-terminal Zn finger domain</fullName>
    </submittedName>
</protein>
<feature type="transmembrane region" description="Helical" evidence="1">
    <location>
        <begin position="112"/>
        <end position="133"/>
    </location>
</feature>
<name>A0A0B6WXH9_9BACT</name>
<dbReference type="CDD" id="cd06257">
    <property type="entry name" value="DnaJ"/>
    <property type="match status" value="1"/>
</dbReference>
<dbReference type="InterPro" id="IPR001623">
    <property type="entry name" value="DnaJ_domain"/>
</dbReference>
<dbReference type="PANTHER" id="PTHR44029:SF1">
    <property type="entry name" value="DNAJ HOMOLOG SUBFAMILY C MEMBER 21"/>
    <property type="match status" value="1"/>
</dbReference>
<dbReference type="InterPro" id="IPR036869">
    <property type="entry name" value="J_dom_sf"/>
</dbReference>
<dbReference type="Gene3D" id="1.10.287.110">
    <property type="entry name" value="DnaJ domain"/>
    <property type="match status" value="1"/>
</dbReference>
<reference evidence="3 4" key="1">
    <citation type="submission" date="2013-12" db="EMBL/GenBank/DDBJ databases">
        <authorList>
            <person name="Stott M."/>
        </authorList>
    </citation>
    <scope>NUCLEOTIDE SEQUENCE [LARGE SCALE GENOMIC DNA]</scope>
    <source>
        <strain evidence="3 4">K22</strain>
    </source>
</reference>
<dbReference type="InterPro" id="IPR051964">
    <property type="entry name" value="Chaperone_stress_response"/>
</dbReference>
<dbReference type="Pfam" id="PF00226">
    <property type="entry name" value="DnaJ"/>
    <property type="match status" value="1"/>
</dbReference>
<feature type="transmembrane region" description="Helical" evidence="1">
    <location>
        <begin position="145"/>
        <end position="163"/>
    </location>
</feature>
<sequence length="264" mass="30317">MIDYYEILGVKRTATAAEIKSAYRRLARERHPDLNGGSEQAAREFALIALAYRTLSNPRERARYDAQRERILRGGSVFYSNNPHAQRLRRVAAQARWDKAVDRWLEAERREAFMRTQAVFTTVTLFLSTFFVAMLKPRFWDVFDIFGRAVMVTLFVIGVWHLAARLRTCFEYYTYRPEPLQASLMSGGDGPRKPFSRALASAFLIVGYMLSLIGGLIAGEYTYYIVSDMAFFFDHRVRPDLLFYPPIAVLIVDTMHAVASKIDA</sequence>
<dbReference type="RefSeq" id="WP_060635538.1">
    <property type="nucleotide sequence ID" value="NZ_CBXV010000007.1"/>
</dbReference>
<dbReference type="PROSITE" id="PS50076">
    <property type="entry name" value="DNAJ_2"/>
    <property type="match status" value="1"/>
</dbReference>
<gene>
    <name evidence="3" type="ORF">PYK22_01982</name>
</gene>
<evidence type="ECO:0000313" key="3">
    <source>
        <dbReference type="EMBL" id="CDM65973.1"/>
    </source>
</evidence>
<reference evidence="3 4" key="2">
    <citation type="submission" date="2015-01" db="EMBL/GenBank/DDBJ databases">
        <title>Complete genome sequence of Pyrinomonas methylaliphatogenes type strain K22T.</title>
        <authorList>
            <person name="Lee K.C.Y."/>
            <person name="Power J.F."/>
            <person name="Dunfield P.F."/>
            <person name="Morgan X.C."/>
            <person name="Huttenhower C."/>
            <person name="Stott M.B."/>
        </authorList>
    </citation>
    <scope>NUCLEOTIDE SEQUENCE [LARGE SCALE GENOMIC DNA]</scope>
    <source>
        <strain evidence="3 4">K22</strain>
    </source>
</reference>
<dbReference type="STRING" id="454194.PYK22_01982"/>
<dbReference type="OrthoDB" id="9779889at2"/>
<keyword evidence="1" id="KW-0472">Membrane</keyword>
<dbReference type="AlphaFoldDB" id="A0A0B6WXH9"/>
<keyword evidence="1" id="KW-1133">Transmembrane helix</keyword>
<evidence type="ECO:0000313" key="4">
    <source>
        <dbReference type="Proteomes" id="UP000031518"/>
    </source>
</evidence>
<feature type="transmembrane region" description="Helical" evidence="1">
    <location>
        <begin position="198"/>
        <end position="221"/>
    </location>
</feature>
<accession>A0A0B6WXH9</accession>
<keyword evidence="1" id="KW-0812">Transmembrane</keyword>
<organism evidence="3 4">
    <name type="scientific">Pyrinomonas methylaliphatogenes</name>
    <dbReference type="NCBI Taxonomy" id="454194"/>
    <lineage>
        <taxon>Bacteria</taxon>
        <taxon>Pseudomonadati</taxon>
        <taxon>Acidobacteriota</taxon>
        <taxon>Blastocatellia</taxon>
        <taxon>Blastocatellales</taxon>
        <taxon>Pyrinomonadaceae</taxon>
        <taxon>Pyrinomonas</taxon>
    </lineage>
</organism>
<keyword evidence="4" id="KW-1185">Reference proteome</keyword>
<dbReference type="PANTHER" id="PTHR44029">
    <property type="entry name" value="DNAJ HOMOLOG SUBFAMILY C MEMBER 21"/>
    <property type="match status" value="1"/>
</dbReference>
<dbReference type="Proteomes" id="UP000031518">
    <property type="component" value="Unassembled WGS sequence"/>
</dbReference>
<feature type="transmembrane region" description="Helical" evidence="1">
    <location>
        <begin position="241"/>
        <end position="259"/>
    </location>
</feature>
<feature type="domain" description="J" evidence="2">
    <location>
        <begin position="3"/>
        <end position="68"/>
    </location>
</feature>
<evidence type="ECO:0000259" key="2">
    <source>
        <dbReference type="PROSITE" id="PS50076"/>
    </source>
</evidence>
<evidence type="ECO:0000256" key="1">
    <source>
        <dbReference type="SAM" id="Phobius"/>
    </source>
</evidence>
<dbReference type="SUPFAM" id="SSF46565">
    <property type="entry name" value="Chaperone J-domain"/>
    <property type="match status" value="1"/>
</dbReference>
<dbReference type="SMART" id="SM00271">
    <property type="entry name" value="DnaJ"/>
    <property type="match status" value="1"/>
</dbReference>
<dbReference type="EMBL" id="CBXV010000007">
    <property type="protein sequence ID" value="CDM65973.1"/>
    <property type="molecule type" value="Genomic_DNA"/>
</dbReference>